<dbReference type="SUPFAM" id="SSF53474">
    <property type="entry name" value="alpha/beta-Hydrolases"/>
    <property type="match status" value="1"/>
</dbReference>
<evidence type="ECO:0000259" key="3">
    <source>
        <dbReference type="Pfam" id="PF20434"/>
    </source>
</evidence>
<dbReference type="GO" id="GO:0016787">
    <property type="term" value="F:hydrolase activity"/>
    <property type="evidence" value="ECO:0007669"/>
    <property type="project" value="UniProtKB-KW"/>
</dbReference>
<name>A0A5C4NYW9_9BURK</name>
<evidence type="ECO:0000256" key="1">
    <source>
        <dbReference type="ARBA" id="ARBA00022801"/>
    </source>
</evidence>
<dbReference type="EMBL" id="VDGE01000001">
    <property type="protein sequence ID" value="TNC78728.1"/>
    <property type="molecule type" value="Genomic_DNA"/>
</dbReference>
<dbReference type="AlphaFoldDB" id="A0A5C4NYW9"/>
<proteinExistence type="predicted"/>
<accession>A0A5C4NYW9</accession>
<evidence type="ECO:0000313" key="5">
    <source>
        <dbReference type="Proteomes" id="UP000305681"/>
    </source>
</evidence>
<feature type="compositionally biased region" description="Basic and acidic residues" evidence="2">
    <location>
        <begin position="69"/>
        <end position="88"/>
    </location>
</feature>
<feature type="region of interest" description="Disordered" evidence="2">
    <location>
        <begin position="32"/>
        <end position="88"/>
    </location>
</feature>
<dbReference type="InterPro" id="IPR029058">
    <property type="entry name" value="AB_hydrolase_fold"/>
</dbReference>
<sequence length="399" mass="42145">MAGRREGERGTGALRQPVLARQRRPIRTLRDVGGGQHAVPAGHRPVRVQQPVPHWRLDQDGPQRGLRGGGRDGGHADVARHDGLSGRDPGREGFLGMRRLMLPCLVLLHLHAGAAPSGAIVLWPGAPPGGTAPGPQRDSAKGSITQVAQPYLIAHRPAQPNGIAILLVSGGGYAHIEAGKESGPAASWLQAQGVTAFELVYRLPQEGGGVAAPFQDGQRAMRVIRARAAEWGIDPARIGMLGFSAGAHLAGMTAVQPDAARYAPVDAMDGVSARPDFAVLLYPVLTMRRPFDTTHAKKELLGAHPAQAARDALSVELHVDARTPPTFIAQALDDRVSPPENSTLMAAALRRAGVPVELHQFQSGGHGWGLGKPGSEPAAWPRLLLAWLRAHGWTPQAPG</sequence>
<keyword evidence="1 4" id="KW-0378">Hydrolase</keyword>
<dbReference type="Proteomes" id="UP000305681">
    <property type="component" value="Unassembled WGS sequence"/>
</dbReference>
<evidence type="ECO:0000313" key="4">
    <source>
        <dbReference type="EMBL" id="TNC78728.1"/>
    </source>
</evidence>
<dbReference type="PANTHER" id="PTHR48081:SF6">
    <property type="entry name" value="PEPTIDASE S9 PROLYL OLIGOPEPTIDASE CATALYTIC DOMAIN-CONTAINING PROTEIN"/>
    <property type="match status" value="1"/>
</dbReference>
<dbReference type="Gene3D" id="3.40.50.1820">
    <property type="entry name" value="alpha/beta hydrolase"/>
    <property type="match status" value="1"/>
</dbReference>
<reference evidence="4 5" key="1">
    <citation type="submission" date="2019-06" db="EMBL/GenBank/DDBJ databases">
        <title>Genome sequence of Janthinobacterium lividum UCD_MED1.</title>
        <authorList>
            <person name="De Leon M.E."/>
            <person name="Jospin G."/>
        </authorList>
    </citation>
    <scope>NUCLEOTIDE SEQUENCE [LARGE SCALE GENOMIC DNA]</scope>
    <source>
        <strain evidence="4 5">UCD_MED1</strain>
    </source>
</reference>
<evidence type="ECO:0000256" key="2">
    <source>
        <dbReference type="SAM" id="MobiDB-lite"/>
    </source>
</evidence>
<dbReference type="PANTHER" id="PTHR48081">
    <property type="entry name" value="AB HYDROLASE SUPERFAMILY PROTEIN C4A8.06C"/>
    <property type="match status" value="1"/>
</dbReference>
<protein>
    <submittedName>
        <fullName evidence="4">Alpha/beta hydrolase</fullName>
    </submittedName>
</protein>
<organism evidence="4 5">
    <name type="scientific">Janthinobacterium lividum</name>
    <dbReference type="NCBI Taxonomy" id="29581"/>
    <lineage>
        <taxon>Bacteria</taxon>
        <taxon>Pseudomonadati</taxon>
        <taxon>Pseudomonadota</taxon>
        <taxon>Betaproteobacteria</taxon>
        <taxon>Burkholderiales</taxon>
        <taxon>Oxalobacteraceae</taxon>
        <taxon>Janthinobacterium</taxon>
    </lineage>
</organism>
<dbReference type="Pfam" id="PF20434">
    <property type="entry name" value="BD-FAE"/>
    <property type="match status" value="1"/>
</dbReference>
<feature type="domain" description="BD-FAE-like" evidence="3">
    <location>
        <begin position="164"/>
        <end position="349"/>
    </location>
</feature>
<dbReference type="InterPro" id="IPR050300">
    <property type="entry name" value="GDXG_lipolytic_enzyme"/>
</dbReference>
<dbReference type="InterPro" id="IPR049492">
    <property type="entry name" value="BD-FAE-like_dom"/>
</dbReference>
<comment type="caution">
    <text evidence="4">The sequence shown here is derived from an EMBL/GenBank/DDBJ whole genome shotgun (WGS) entry which is preliminary data.</text>
</comment>
<gene>
    <name evidence="4" type="ORF">FHI69_05555</name>
</gene>